<reference evidence="2" key="1">
    <citation type="journal article" date="2019" name="Int. J. Syst. Evol. Microbiol.">
        <title>The Global Catalogue of Microorganisms (GCM) 10K type strain sequencing project: providing services to taxonomists for standard genome sequencing and annotation.</title>
        <authorList>
            <consortium name="The Broad Institute Genomics Platform"/>
            <consortium name="The Broad Institute Genome Sequencing Center for Infectious Disease"/>
            <person name="Wu L."/>
            <person name="Ma J."/>
        </authorList>
    </citation>
    <scope>NUCLEOTIDE SEQUENCE [LARGE SCALE GENOMIC DNA]</scope>
    <source>
        <strain evidence="2">CGMCC 4.7676</strain>
    </source>
</reference>
<keyword evidence="2" id="KW-1185">Reference proteome</keyword>
<accession>A0ABV7P295</accession>
<evidence type="ECO:0000313" key="2">
    <source>
        <dbReference type="Proteomes" id="UP001595645"/>
    </source>
</evidence>
<dbReference type="RefSeq" id="WP_378241353.1">
    <property type="nucleotide sequence ID" value="NZ_JBHRWK010000038.1"/>
</dbReference>
<dbReference type="Proteomes" id="UP001595645">
    <property type="component" value="Unassembled WGS sequence"/>
</dbReference>
<evidence type="ECO:0000313" key="1">
    <source>
        <dbReference type="EMBL" id="MFC3452577.1"/>
    </source>
</evidence>
<organism evidence="1 2">
    <name type="scientific">Amycolatopsis speibonae</name>
    <dbReference type="NCBI Taxonomy" id="1450224"/>
    <lineage>
        <taxon>Bacteria</taxon>
        <taxon>Bacillati</taxon>
        <taxon>Actinomycetota</taxon>
        <taxon>Actinomycetes</taxon>
        <taxon>Pseudonocardiales</taxon>
        <taxon>Pseudonocardiaceae</taxon>
        <taxon>Amycolatopsis</taxon>
    </lineage>
</organism>
<dbReference type="EMBL" id="JBHRWK010000038">
    <property type="protein sequence ID" value="MFC3452577.1"/>
    <property type="molecule type" value="Genomic_DNA"/>
</dbReference>
<sequence length="71" mass="7488">MLEIGATSDMVFGKLADSGTHNRDQGFTPCDADTVIAAGALDNARDSDATLMTAAEDVRLRSSTTFLSRAH</sequence>
<proteinExistence type="predicted"/>
<gene>
    <name evidence="1" type="ORF">ACFOSH_24325</name>
</gene>
<name>A0ABV7P295_9PSEU</name>
<comment type="caution">
    <text evidence="1">The sequence shown here is derived from an EMBL/GenBank/DDBJ whole genome shotgun (WGS) entry which is preliminary data.</text>
</comment>
<protein>
    <submittedName>
        <fullName evidence="1">Uncharacterized protein</fullName>
    </submittedName>
</protein>